<keyword evidence="3 6" id="KW-0418">Kinase</keyword>
<dbReference type="CDD" id="cd14014">
    <property type="entry name" value="STKc_PknB_like"/>
    <property type="match status" value="1"/>
</dbReference>
<dbReference type="Gene3D" id="1.10.510.10">
    <property type="entry name" value="Transferase(Phosphotransferase) domain 1"/>
    <property type="match status" value="1"/>
</dbReference>
<keyword evidence="2" id="KW-0547">Nucleotide-binding</keyword>
<evidence type="ECO:0000256" key="1">
    <source>
        <dbReference type="ARBA" id="ARBA00022679"/>
    </source>
</evidence>
<feature type="domain" description="Protein kinase" evidence="5">
    <location>
        <begin position="49"/>
        <end position="322"/>
    </location>
</feature>
<dbReference type="AlphaFoldDB" id="G2E1E1"/>
<proteinExistence type="predicted"/>
<comment type="caution">
    <text evidence="6">The sequence shown here is derived from an EMBL/GenBank/DDBJ whole genome shotgun (WGS) entry which is preliminary data.</text>
</comment>
<dbReference type="Gene3D" id="3.30.200.20">
    <property type="entry name" value="Phosphorylase Kinase, domain 1"/>
    <property type="match status" value="1"/>
</dbReference>
<dbReference type="eggNOG" id="COG0515">
    <property type="taxonomic scope" value="Bacteria"/>
</dbReference>
<keyword evidence="6" id="KW-0723">Serine/threonine-protein kinase</keyword>
<evidence type="ECO:0000313" key="7">
    <source>
        <dbReference type="Proteomes" id="UP000004200"/>
    </source>
</evidence>
<keyword evidence="4" id="KW-0067">ATP-binding</keyword>
<name>G2E1E1_9GAMM</name>
<organism evidence="6 7">
    <name type="scientific">Thiorhodococcus drewsii AZ1</name>
    <dbReference type="NCBI Taxonomy" id="765913"/>
    <lineage>
        <taxon>Bacteria</taxon>
        <taxon>Pseudomonadati</taxon>
        <taxon>Pseudomonadota</taxon>
        <taxon>Gammaproteobacteria</taxon>
        <taxon>Chromatiales</taxon>
        <taxon>Chromatiaceae</taxon>
        <taxon>Thiorhodococcus</taxon>
    </lineage>
</organism>
<reference evidence="6 7" key="1">
    <citation type="submission" date="2011-06" db="EMBL/GenBank/DDBJ databases">
        <title>The draft genome of Thiorhodococcus drewsii AZ1.</title>
        <authorList>
            <consortium name="US DOE Joint Genome Institute (JGI-PGF)"/>
            <person name="Lucas S."/>
            <person name="Han J."/>
            <person name="Lapidus A."/>
            <person name="Cheng J.-F."/>
            <person name="Goodwin L."/>
            <person name="Pitluck S."/>
            <person name="Peters L."/>
            <person name="Land M.L."/>
            <person name="Hauser L."/>
            <person name="Vogl K."/>
            <person name="Liu Z."/>
            <person name="Imhoff J."/>
            <person name="Thiel V."/>
            <person name="Frigaard N.-U."/>
            <person name="Bryant D.A."/>
            <person name="Woyke T.J."/>
        </authorList>
    </citation>
    <scope>NUCLEOTIDE SEQUENCE [LARGE SCALE GENOMIC DNA]</scope>
    <source>
        <strain evidence="6 7">AZ1</strain>
    </source>
</reference>
<evidence type="ECO:0000313" key="6">
    <source>
        <dbReference type="EMBL" id="EGV31238.1"/>
    </source>
</evidence>
<dbReference type="Pfam" id="PF00069">
    <property type="entry name" value="Pkinase"/>
    <property type="match status" value="1"/>
</dbReference>
<accession>G2E1E1</accession>
<keyword evidence="7" id="KW-1185">Reference proteome</keyword>
<dbReference type="SUPFAM" id="SSF56112">
    <property type="entry name" value="Protein kinase-like (PK-like)"/>
    <property type="match status" value="1"/>
</dbReference>
<evidence type="ECO:0000256" key="4">
    <source>
        <dbReference type="ARBA" id="ARBA00022840"/>
    </source>
</evidence>
<dbReference type="EMBL" id="AFWT01000013">
    <property type="protein sequence ID" value="EGV31238.1"/>
    <property type="molecule type" value="Genomic_DNA"/>
</dbReference>
<dbReference type="InterPro" id="IPR000719">
    <property type="entry name" value="Prot_kinase_dom"/>
</dbReference>
<keyword evidence="1" id="KW-0808">Transferase</keyword>
<protein>
    <submittedName>
        <fullName evidence="6">Serine/threonine protein kinase</fullName>
    </submittedName>
</protein>
<dbReference type="SMART" id="SM00220">
    <property type="entry name" value="S_TKc"/>
    <property type="match status" value="1"/>
</dbReference>
<sequence>MHNAAERPYRIGLLYRLNQVNVGPEPELHPHIMAAARETLPSGTQVGTYRMVKPIAKGGFSLIYLATDEDSGDEVVIKEYMPKKIARRDPDLRIVPISPDYTENLHHGRKLFFQEVKALASLKHPNIVRVLAFLLANDTGYLVMPNERGRNLGTYLHERKGGLSTTFLLDVFVPILDALALLHRRSTLHLDVKPGNIHLRHGNQPLLLDLGAVHPLNRGRSRGGQVITAGYSPVEQYFRAGQVGPWTDVYAVGASMRTCMEGRTPQPAPERQKEDKVVPATEALKDRYPSFLLEAVDWSLSMDAAQRPQDAAELLAVLAPHLDDPQLSRMTELSSELGGDSRQI</sequence>
<dbReference type="STRING" id="765913.ThidrDRAFT_2104"/>
<dbReference type="Proteomes" id="UP000004200">
    <property type="component" value="Unassembled WGS sequence"/>
</dbReference>
<dbReference type="PANTHER" id="PTHR43289">
    <property type="entry name" value="MITOGEN-ACTIVATED PROTEIN KINASE KINASE KINASE 20-RELATED"/>
    <property type="match status" value="1"/>
</dbReference>
<evidence type="ECO:0000256" key="2">
    <source>
        <dbReference type="ARBA" id="ARBA00022741"/>
    </source>
</evidence>
<evidence type="ECO:0000259" key="5">
    <source>
        <dbReference type="PROSITE" id="PS50011"/>
    </source>
</evidence>
<dbReference type="PANTHER" id="PTHR43289:SF34">
    <property type="entry name" value="SERINE_THREONINE-PROTEIN KINASE YBDM-RELATED"/>
    <property type="match status" value="1"/>
</dbReference>
<dbReference type="InterPro" id="IPR011009">
    <property type="entry name" value="Kinase-like_dom_sf"/>
</dbReference>
<dbReference type="GO" id="GO:0005524">
    <property type="term" value="F:ATP binding"/>
    <property type="evidence" value="ECO:0007669"/>
    <property type="project" value="UniProtKB-KW"/>
</dbReference>
<dbReference type="PROSITE" id="PS50011">
    <property type="entry name" value="PROTEIN_KINASE_DOM"/>
    <property type="match status" value="1"/>
</dbReference>
<gene>
    <name evidence="6" type="ORF">ThidrDRAFT_2104</name>
</gene>
<evidence type="ECO:0000256" key="3">
    <source>
        <dbReference type="ARBA" id="ARBA00022777"/>
    </source>
</evidence>
<dbReference type="GO" id="GO:0004674">
    <property type="term" value="F:protein serine/threonine kinase activity"/>
    <property type="evidence" value="ECO:0007669"/>
    <property type="project" value="UniProtKB-KW"/>
</dbReference>